<name>A0ABU5ISX2_9BACI</name>
<organism evidence="1 2">
    <name type="scientific">Robertmurraya mangrovi</name>
    <dbReference type="NCBI Taxonomy" id="3098077"/>
    <lineage>
        <taxon>Bacteria</taxon>
        <taxon>Bacillati</taxon>
        <taxon>Bacillota</taxon>
        <taxon>Bacilli</taxon>
        <taxon>Bacillales</taxon>
        <taxon>Bacillaceae</taxon>
        <taxon>Robertmurraya</taxon>
    </lineage>
</organism>
<dbReference type="EMBL" id="JAXOFX010000001">
    <property type="protein sequence ID" value="MDZ5470260.1"/>
    <property type="molecule type" value="Genomic_DNA"/>
</dbReference>
<proteinExistence type="predicted"/>
<dbReference type="InterPro" id="IPR023214">
    <property type="entry name" value="HAD_sf"/>
</dbReference>
<keyword evidence="1" id="KW-0378">Hydrolase</keyword>
<evidence type="ECO:0000313" key="1">
    <source>
        <dbReference type="EMBL" id="MDZ5470260.1"/>
    </source>
</evidence>
<dbReference type="InterPro" id="IPR006379">
    <property type="entry name" value="HAD-SF_hydro_IIB"/>
</dbReference>
<dbReference type="PANTHER" id="PTHR10000">
    <property type="entry name" value="PHOSPHOSERINE PHOSPHATASE"/>
    <property type="match status" value="1"/>
</dbReference>
<sequence>MVKLIAIDLDGTLLNNENKISTDNLDAIKHAITNGIKVVIATGRAHFDVQTIFKDTGISTWIIAANGATIHNPEGELVHAVPIEKNLAIPILKWLEEEEFYYEVFSNEAILTPQNGRELLAIEMDRIKSANPHADIDKLRMAAKKQFSQTGFRFIESYQVIEESKWDIYNILAFSFHEEKLEKGWGMFKGSEGLTIVTSANHNFELEHHDASKGNAIQKLAKQWNIDLSEVAAIGDSMNDMSMLKVVGRSVAMGNARKEVKEICKEITLTNDENGVAHFINSVTTRVKTI</sequence>
<dbReference type="PANTHER" id="PTHR10000:SF55">
    <property type="entry name" value="5-AMINO-6-(5-PHOSPHO-D-RIBITYLAMINO)URACIL PHOSPHATASE YCSE"/>
    <property type="match status" value="1"/>
</dbReference>
<dbReference type="Pfam" id="PF08282">
    <property type="entry name" value="Hydrolase_3"/>
    <property type="match status" value="1"/>
</dbReference>
<dbReference type="GO" id="GO:0016787">
    <property type="term" value="F:hydrolase activity"/>
    <property type="evidence" value="ECO:0007669"/>
    <property type="project" value="UniProtKB-KW"/>
</dbReference>
<gene>
    <name evidence="1" type="ORF">SM124_00730</name>
</gene>
<dbReference type="Gene3D" id="3.40.50.1000">
    <property type="entry name" value="HAD superfamily/HAD-like"/>
    <property type="match status" value="1"/>
</dbReference>
<dbReference type="SFLD" id="SFLDG01144">
    <property type="entry name" value="C2.B.4:_PGP_Like"/>
    <property type="match status" value="1"/>
</dbReference>
<dbReference type="Proteomes" id="UP001290455">
    <property type="component" value="Unassembled WGS sequence"/>
</dbReference>
<reference evidence="1 2" key="1">
    <citation type="submission" date="2023-11" db="EMBL/GenBank/DDBJ databases">
        <title>Bacillus jintuensis, isolated from a mudflat on the Beibu Gulf coast.</title>
        <authorList>
            <person name="Li M."/>
        </authorList>
    </citation>
    <scope>NUCLEOTIDE SEQUENCE [LARGE SCALE GENOMIC DNA]</scope>
    <source>
        <strain evidence="1 2">31A1R</strain>
    </source>
</reference>
<dbReference type="SFLD" id="SFLDS00003">
    <property type="entry name" value="Haloacid_Dehalogenase"/>
    <property type="match status" value="1"/>
</dbReference>
<dbReference type="Gene3D" id="3.30.1240.10">
    <property type="match status" value="1"/>
</dbReference>
<dbReference type="CDD" id="cd07516">
    <property type="entry name" value="HAD_Pase"/>
    <property type="match status" value="1"/>
</dbReference>
<protein>
    <submittedName>
        <fullName evidence="1">Cof-type HAD-IIB family hydrolase</fullName>
        <ecNumber evidence="1">3.1.3.-</ecNumber>
    </submittedName>
</protein>
<comment type="caution">
    <text evidence="1">The sequence shown here is derived from an EMBL/GenBank/DDBJ whole genome shotgun (WGS) entry which is preliminary data.</text>
</comment>
<dbReference type="InterPro" id="IPR036412">
    <property type="entry name" value="HAD-like_sf"/>
</dbReference>
<dbReference type="EC" id="3.1.3.-" evidence="1"/>
<evidence type="ECO:0000313" key="2">
    <source>
        <dbReference type="Proteomes" id="UP001290455"/>
    </source>
</evidence>
<dbReference type="PROSITE" id="PS01229">
    <property type="entry name" value="COF_2"/>
    <property type="match status" value="1"/>
</dbReference>
<dbReference type="SUPFAM" id="SSF56784">
    <property type="entry name" value="HAD-like"/>
    <property type="match status" value="1"/>
</dbReference>
<dbReference type="SFLD" id="SFLDG01140">
    <property type="entry name" value="C2.B:_Phosphomannomutase_and_P"/>
    <property type="match status" value="1"/>
</dbReference>
<dbReference type="NCBIfam" id="TIGR00099">
    <property type="entry name" value="Cof-subfamily"/>
    <property type="match status" value="1"/>
</dbReference>
<dbReference type="InterPro" id="IPR000150">
    <property type="entry name" value="Cof"/>
</dbReference>
<dbReference type="PROSITE" id="PS01228">
    <property type="entry name" value="COF_1"/>
    <property type="match status" value="1"/>
</dbReference>
<dbReference type="RefSeq" id="WP_322444568.1">
    <property type="nucleotide sequence ID" value="NZ_JAXOFX010000001.1"/>
</dbReference>
<dbReference type="NCBIfam" id="TIGR01484">
    <property type="entry name" value="HAD-SF-IIB"/>
    <property type="match status" value="1"/>
</dbReference>
<accession>A0ABU5ISX2</accession>
<keyword evidence="2" id="KW-1185">Reference proteome</keyword>